<reference evidence="1" key="1">
    <citation type="submission" date="2021-05" db="EMBL/GenBank/DDBJ databases">
        <authorList>
            <person name="Scholz U."/>
            <person name="Mascher M."/>
            <person name="Fiebig A."/>
        </authorList>
    </citation>
    <scope>NUCLEOTIDE SEQUENCE [LARGE SCALE GENOMIC DNA]</scope>
</reference>
<reference evidence="1" key="2">
    <citation type="submission" date="2025-09" db="UniProtKB">
        <authorList>
            <consortium name="EnsemblPlants"/>
        </authorList>
    </citation>
    <scope>IDENTIFICATION</scope>
</reference>
<protein>
    <submittedName>
        <fullName evidence="1">Uncharacterized protein</fullName>
    </submittedName>
</protein>
<accession>A0ACD5Z898</accession>
<evidence type="ECO:0000313" key="1">
    <source>
        <dbReference type="EnsemblPlants" id="AVESA.00010b.r2.6CG1112380.1.CDS"/>
    </source>
</evidence>
<proteinExistence type="predicted"/>
<dbReference type="Proteomes" id="UP001732700">
    <property type="component" value="Chromosome 6C"/>
</dbReference>
<dbReference type="EnsemblPlants" id="AVESA.00010b.r2.6CG1112380.1">
    <property type="protein sequence ID" value="AVESA.00010b.r2.6CG1112380.1.CDS"/>
    <property type="gene ID" value="AVESA.00010b.r2.6CG1112380"/>
</dbReference>
<sequence length="455" mass="49721">MDETQGGSAQANPTNAMAFPVPVVDDDGDDTAAPRERFAPSAAAPAAASLDIVGPSSRPPPVPILHDDDAPPALRRRLSVAPLAPRYVEPEIPQSPGSRAAVAVIAETQDFSSSSSVASSSVPGFSSAASTHSLPGASSPVSLDNGYESERDDRELAKHALKFIVAEIDSKIIETGSVGGTLLTRFAKKGLKYQVTVNPFRGSVLWKMEVPQIGQDPASVSEVPYILFVLQGEEFCNLISTGAFLDHVHTVQSRYPTFTICYVTNKLMNYMKMREGSHYLNPSGPTFWRHPPVEEEGLCKIETHYAGVHSRQCADDAEVAEHVAGLTSSLANCKFRKPPTWLSVHANGVRIPKIIIDSDLSRKDAWMKSLLAIPRVQPRFALAIWKKYTMRSLLNAYMDSSKTDLEKELLLQNLMCEDQLGEESRRLGPVCSRRVYNTLMGQNGSAEVDPAFIWR</sequence>
<organism evidence="1 2">
    <name type="scientific">Avena sativa</name>
    <name type="common">Oat</name>
    <dbReference type="NCBI Taxonomy" id="4498"/>
    <lineage>
        <taxon>Eukaryota</taxon>
        <taxon>Viridiplantae</taxon>
        <taxon>Streptophyta</taxon>
        <taxon>Embryophyta</taxon>
        <taxon>Tracheophyta</taxon>
        <taxon>Spermatophyta</taxon>
        <taxon>Magnoliopsida</taxon>
        <taxon>Liliopsida</taxon>
        <taxon>Poales</taxon>
        <taxon>Poaceae</taxon>
        <taxon>BOP clade</taxon>
        <taxon>Pooideae</taxon>
        <taxon>Poodae</taxon>
        <taxon>Poeae</taxon>
        <taxon>Poeae Chloroplast Group 1 (Aveneae type)</taxon>
        <taxon>Aveninae</taxon>
        <taxon>Avena</taxon>
    </lineage>
</organism>
<evidence type="ECO:0000313" key="2">
    <source>
        <dbReference type="Proteomes" id="UP001732700"/>
    </source>
</evidence>
<name>A0ACD5Z898_AVESA</name>
<keyword evidence="2" id="KW-1185">Reference proteome</keyword>